<name>A0A0W8ICN7_9MICC</name>
<dbReference type="Gene3D" id="3.40.430.10">
    <property type="entry name" value="Dihydrofolate Reductase, subunit A"/>
    <property type="match status" value="1"/>
</dbReference>
<dbReference type="STRING" id="317018.AVL63_04120"/>
<keyword evidence="3" id="KW-1185">Reference proteome</keyword>
<sequence length="193" mass="20548">MRELVYYIATSIDGFIADPAGDFSSFPLDPETLAALFQRYPETCPAHARQALGVTAEPRRFDTVLMGRRTYQPAVDAGLVGGAYPHLRQVVAAHRALPQAPGVEVIQGDLLEAVRELKAGSGRDIWLCGGAELAAQLLGEIDEIQLKINPLVLGDGIPLFRSAVSAHSFSPVSQEALPGGVTLATYRAEVSPG</sequence>
<dbReference type="InterPro" id="IPR050765">
    <property type="entry name" value="Riboflavin_Biosynth_HTPR"/>
</dbReference>
<dbReference type="PANTHER" id="PTHR38011">
    <property type="entry name" value="DIHYDROFOLATE REDUCTASE FAMILY PROTEIN (AFU_ORTHOLOGUE AFUA_8G06820)"/>
    <property type="match status" value="1"/>
</dbReference>
<feature type="domain" description="Bacterial bifunctional deaminase-reductase C-terminal" evidence="1">
    <location>
        <begin position="4"/>
        <end position="163"/>
    </location>
</feature>
<organism evidence="2 3">
    <name type="scientific">Nesterenkonia jeotgali</name>
    <dbReference type="NCBI Taxonomy" id="317018"/>
    <lineage>
        <taxon>Bacteria</taxon>
        <taxon>Bacillati</taxon>
        <taxon>Actinomycetota</taxon>
        <taxon>Actinomycetes</taxon>
        <taxon>Micrococcales</taxon>
        <taxon>Micrococcaceae</taxon>
        <taxon>Nesterenkonia</taxon>
    </lineage>
</organism>
<dbReference type="AlphaFoldDB" id="A0A0W8ICN7"/>
<gene>
    <name evidence="2" type="ORF">AVL63_04120</name>
</gene>
<proteinExistence type="predicted"/>
<dbReference type="Pfam" id="PF01872">
    <property type="entry name" value="RibD_C"/>
    <property type="match status" value="1"/>
</dbReference>
<evidence type="ECO:0000259" key="1">
    <source>
        <dbReference type="Pfam" id="PF01872"/>
    </source>
</evidence>
<accession>A0A0W8ICN7</accession>
<dbReference type="InterPro" id="IPR024072">
    <property type="entry name" value="DHFR-like_dom_sf"/>
</dbReference>
<dbReference type="InterPro" id="IPR002734">
    <property type="entry name" value="RibDG_C"/>
</dbReference>
<reference evidence="3" key="1">
    <citation type="submission" date="2015-12" db="EMBL/GenBank/DDBJ databases">
        <authorList>
            <person name="Nair G.R."/>
            <person name="Kaur G."/>
            <person name="Mayilraj S."/>
        </authorList>
    </citation>
    <scope>NUCLEOTIDE SEQUENCE [LARGE SCALE GENOMIC DNA]</scope>
    <source>
        <strain evidence="3">CD08_7</strain>
    </source>
</reference>
<protein>
    <submittedName>
        <fullName evidence="2">Deaminase</fullName>
    </submittedName>
</protein>
<evidence type="ECO:0000313" key="3">
    <source>
        <dbReference type="Proteomes" id="UP000054023"/>
    </source>
</evidence>
<evidence type="ECO:0000313" key="2">
    <source>
        <dbReference type="EMBL" id="KUG57722.1"/>
    </source>
</evidence>
<dbReference type="OrthoDB" id="195113at2"/>
<dbReference type="PANTHER" id="PTHR38011:SF11">
    <property type="entry name" value="2,5-DIAMINO-6-RIBOSYLAMINO-4(3H)-PYRIMIDINONE 5'-PHOSPHATE REDUCTASE"/>
    <property type="match status" value="1"/>
</dbReference>
<dbReference type="RefSeq" id="WP_058889451.1">
    <property type="nucleotide sequence ID" value="NZ_LQBM01000004.1"/>
</dbReference>
<dbReference type="GO" id="GO:0008703">
    <property type="term" value="F:5-amino-6-(5-phosphoribosylamino)uracil reductase activity"/>
    <property type="evidence" value="ECO:0007669"/>
    <property type="project" value="InterPro"/>
</dbReference>
<dbReference type="EMBL" id="LQBM01000004">
    <property type="protein sequence ID" value="KUG57722.1"/>
    <property type="molecule type" value="Genomic_DNA"/>
</dbReference>
<dbReference type="GO" id="GO:0009231">
    <property type="term" value="P:riboflavin biosynthetic process"/>
    <property type="evidence" value="ECO:0007669"/>
    <property type="project" value="InterPro"/>
</dbReference>
<dbReference type="SUPFAM" id="SSF53597">
    <property type="entry name" value="Dihydrofolate reductase-like"/>
    <property type="match status" value="1"/>
</dbReference>
<comment type="caution">
    <text evidence="2">The sequence shown here is derived from an EMBL/GenBank/DDBJ whole genome shotgun (WGS) entry which is preliminary data.</text>
</comment>
<dbReference type="Proteomes" id="UP000054023">
    <property type="component" value="Unassembled WGS sequence"/>
</dbReference>